<dbReference type="InterPro" id="IPR029057">
    <property type="entry name" value="PRTase-like"/>
</dbReference>
<reference evidence="2 3" key="1">
    <citation type="submission" date="2014-11" db="EMBL/GenBank/DDBJ databases">
        <authorList>
            <person name="Diene M.Seydina."/>
        </authorList>
    </citation>
    <scope>NUCLEOTIDE SEQUENCE [LARGE SCALE GENOMIC DNA]</scope>
    <source>
        <strain evidence="2 3">Neisseria meningitidis CHUV</strain>
    </source>
</reference>
<protein>
    <submittedName>
        <fullName evidence="2">Competence protein F homolog, phosphoribosyltransferase domain protein YhgH required for utilization of DNA as sole source of carbon and energy</fullName>
    </submittedName>
</protein>
<sequence length="241" mass="27009">MDFLSCWRRIADAPTIRRCVLCHGSSGVSDGICAGCRNDLAAYRTDAANSCPLCFRHVQGGAVCGGCQKKPPAFDRMWASLHYEPPVSNMIRALKHLADLGMVQPLADLMMQNPPDRLADECFDFVLPVPLSRERLLQRGFNQSEGIVGLLAQRYGWRILPRHTVFRHHRPPQSTLKGGERRRNIKNAFEIRTPPPKNCNILLIDDVFTTGATLDELAKTLKKSGANRICCWTLARTPMKK</sequence>
<comment type="similarity">
    <text evidence="1">Belongs to the ComF/GntX family.</text>
</comment>
<organism evidence="2 3">
    <name type="scientific">Neisseria meningitidis serogroup B</name>
    <dbReference type="NCBI Taxonomy" id="491"/>
    <lineage>
        <taxon>Bacteria</taxon>
        <taxon>Pseudomonadati</taxon>
        <taxon>Pseudomonadota</taxon>
        <taxon>Betaproteobacteria</taxon>
        <taxon>Neisseriales</taxon>
        <taxon>Neisseriaceae</taxon>
        <taxon>Neisseria</taxon>
    </lineage>
</organism>
<dbReference type="InterPro" id="IPR051910">
    <property type="entry name" value="ComF/GntX_DNA_util-trans"/>
</dbReference>
<keyword evidence="2" id="KW-0808">Transferase</keyword>
<dbReference type="SUPFAM" id="SSF53271">
    <property type="entry name" value="PRTase-like"/>
    <property type="match status" value="1"/>
</dbReference>
<dbReference type="AlphaFoldDB" id="A0A0H5QEL9"/>
<evidence type="ECO:0000313" key="2">
    <source>
        <dbReference type="EMBL" id="CRZ00006.1"/>
    </source>
</evidence>
<dbReference type="PANTHER" id="PTHR47505">
    <property type="entry name" value="DNA UTILIZATION PROTEIN YHGH"/>
    <property type="match status" value="1"/>
</dbReference>
<dbReference type="Gene3D" id="3.40.50.2020">
    <property type="match status" value="1"/>
</dbReference>
<keyword evidence="2" id="KW-0328">Glycosyltransferase</keyword>
<dbReference type="Proteomes" id="UP000182715">
    <property type="component" value="Unassembled WGS sequence"/>
</dbReference>
<name>A0A0H5QEL9_NEIMI</name>
<evidence type="ECO:0000256" key="1">
    <source>
        <dbReference type="ARBA" id="ARBA00008007"/>
    </source>
</evidence>
<dbReference type="EMBL" id="CVTF01000114">
    <property type="protein sequence ID" value="CRZ00006.1"/>
    <property type="molecule type" value="Genomic_DNA"/>
</dbReference>
<dbReference type="GO" id="GO:0016757">
    <property type="term" value="F:glycosyltransferase activity"/>
    <property type="evidence" value="ECO:0007669"/>
    <property type="project" value="UniProtKB-KW"/>
</dbReference>
<proteinExistence type="inferred from homology"/>
<evidence type="ECO:0000313" key="3">
    <source>
        <dbReference type="Proteomes" id="UP000182715"/>
    </source>
</evidence>
<dbReference type="InterPro" id="IPR000836">
    <property type="entry name" value="PRTase_dom"/>
</dbReference>
<dbReference type="PANTHER" id="PTHR47505:SF1">
    <property type="entry name" value="DNA UTILIZATION PROTEIN YHGH"/>
    <property type="match status" value="1"/>
</dbReference>
<accession>A0A0H5QEL9</accession>
<dbReference type="CDD" id="cd06223">
    <property type="entry name" value="PRTases_typeI"/>
    <property type="match status" value="1"/>
</dbReference>